<evidence type="ECO:0000313" key="3">
    <source>
        <dbReference type="Proteomes" id="UP001362999"/>
    </source>
</evidence>
<reference evidence="2 3" key="1">
    <citation type="journal article" date="2024" name="J Genomics">
        <title>Draft genome sequencing and assembly of Favolaschia claudopus CIRM-BRFM 2984 isolated from oak limbs.</title>
        <authorList>
            <person name="Navarro D."/>
            <person name="Drula E."/>
            <person name="Chaduli D."/>
            <person name="Cazenave R."/>
            <person name="Ahrendt S."/>
            <person name="Wang J."/>
            <person name="Lipzen A."/>
            <person name="Daum C."/>
            <person name="Barry K."/>
            <person name="Grigoriev I.V."/>
            <person name="Favel A."/>
            <person name="Rosso M.N."/>
            <person name="Martin F."/>
        </authorList>
    </citation>
    <scope>NUCLEOTIDE SEQUENCE [LARGE SCALE GENOMIC DNA]</scope>
    <source>
        <strain evidence="2 3">CIRM-BRFM 2984</strain>
    </source>
</reference>
<accession>A0AAW0CST5</accession>
<protein>
    <submittedName>
        <fullName evidence="2">Uncharacterized protein</fullName>
    </submittedName>
</protein>
<dbReference type="EMBL" id="JAWWNJ010000013">
    <property type="protein sequence ID" value="KAK7042826.1"/>
    <property type="molecule type" value="Genomic_DNA"/>
</dbReference>
<feature type="compositionally biased region" description="Acidic residues" evidence="1">
    <location>
        <begin position="632"/>
        <end position="644"/>
    </location>
</feature>
<organism evidence="2 3">
    <name type="scientific">Favolaschia claudopus</name>
    <dbReference type="NCBI Taxonomy" id="2862362"/>
    <lineage>
        <taxon>Eukaryota</taxon>
        <taxon>Fungi</taxon>
        <taxon>Dikarya</taxon>
        <taxon>Basidiomycota</taxon>
        <taxon>Agaricomycotina</taxon>
        <taxon>Agaricomycetes</taxon>
        <taxon>Agaricomycetidae</taxon>
        <taxon>Agaricales</taxon>
        <taxon>Marasmiineae</taxon>
        <taxon>Mycenaceae</taxon>
        <taxon>Favolaschia</taxon>
    </lineage>
</organism>
<dbReference type="AlphaFoldDB" id="A0AAW0CST5"/>
<keyword evidence="3" id="KW-1185">Reference proteome</keyword>
<dbReference type="Proteomes" id="UP001362999">
    <property type="component" value="Unassembled WGS sequence"/>
</dbReference>
<evidence type="ECO:0000313" key="2">
    <source>
        <dbReference type="EMBL" id="KAK7042826.1"/>
    </source>
</evidence>
<name>A0AAW0CST5_9AGAR</name>
<evidence type="ECO:0000256" key="1">
    <source>
        <dbReference type="SAM" id="MobiDB-lite"/>
    </source>
</evidence>
<proteinExistence type="predicted"/>
<gene>
    <name evidence="2" type="ORF">R3P38DRAFT_3348705</name>
</gene>
<sequence length="668" mass="74886">MNDLQPSSVIDVDDADVNVDIDSCPDAIKPRIIRTDGSPWGSLEQTLKACFMLGSLASRPHRRRLDTSSSLLAYETGQSHDSRQNLCPCATRRSDSLGMNFVFGQRLEILKYHWYSTNTLIRTSHPPRNHFTCGIAYRSSPARCPSALIASTVIYWSPSGTVLTRSRRRLSLSNTKISACWKGHDTSLVINETKGVCRSLDRYPSPLRNPRALTLHLLTHARVSNSMPPLHLQMFCIFQRAQVSLLPAALAPRAICASSGRDPRYTAPFPTTRHVLLCTPNALRPRTPRPSLPPYRMDPSGGWVGDEGRERDWGYVVGGEKKESDGQVDLKEGSERLTGRLYRPSYPLAPSAPSLPRVPLVLVESGGFQREVRGGGEERDQVDLKDGSPLISVSVVVESARLSFISIHACGDTTAHPRRSPSSLPQRWSFTGSLYIVNCLLPTSPNLSAITISNVVKKTQDVLALIEAASAAGSAAPIEHIELGFEDWDDEVLLGIIHRLPSCRQIKLFFYYSQPSDDFLFNLGIQHLPSVPHLHTLHVHAAPIPPPPPMHYRRRRHYFSLATHPETQETRIPAVDPEEEKCEEYLAVWKKYNPALRVVKFVKGREWRREGEGGRWFVWSLEDFAVREGDGVEEEAEEWGEDEGGSLGWEFEVDEEADTEELWMSDYQ</sequence>
<feature type="region of interest" description="Disordered" evidence="1">
    <location>
        <begin position="632"/>
        <end position="652"/>
    </location>
</feature>
<comment type="caution">
    <text evidence="2">The sequence shown here is derived from an EMBL/GenBank/DDBJ whole genome shotgun (WGS) entry which is preliminary data.</text>
</comment>